<protein>
    <recommendedName>
        <fullName evidence="3">Phasin protein</fullName>
    </recommendedName>
</protein>
<keyword evidence="2" id="KW-1185">Reference proteome</keyword>
<gene>
    <name evidence="1" type="ORF">Rcae01_00138</name>
</gene>
<organism evidence="1 2">
    <name type="scientific">Novipirellula caenicola</name>
    <dbReference type="NCBI Taxonomy" id="1536901"/>
    <lineage>
        <taxon>Bacteria</taxon>
        <taxon>Pseudomonadati</taxon>
        <taxon>Planctomycetota</taxon>
        <taxon>Planctomycetia</taxon>
        <taxon>Pirellulales</taxon>
        <taxon>Pirellulaceae</taxon>
        <taxon>Novipirellula</taxon>
    </lineage>
</organism>
<dbReference type="EMBL" id="BAABRO010000001">
    <property type="protein sequence ID" value="GAA5504699.1"/>
    <property type="molecule type" value="Genomic_DNA"/>
</dbReference>
<proteinExistence type="predicted"/>
<evidence type="ECO:0000313" key="2">
    <source>
        <dbReference type="Proteomes" id="UP001416858"/>
    </source>
</evidence>
<evidence type="ECO:0008006" key="3">
    <source>
        <dbReference type="Google" id="ProtNLM"/>
    </source>
</evidence>
<dbReference type="SUPFAM" id="SSF69989">
    <property type="entry name" value="C-terminal domain of PLC-beta"/>
    <property type="match status" value="1"/>
</dbReference>
<comment type="caution">
    <text evidence="1">The sequence shown here is derived from an EMBL/GenBank/DDBJ whole genome shotgun (WGS) entry which is preliminary data.</text>
</comment>
<accession>A0ABP9VHK8</accession>
<dbReference type="Proteomes" id="UP001416858">
    <property type="component" value="Unassembled WGS sequence"/>
</dbReference>
<name>A0ABP9VHK8_9BACT</name>
<reference evidence="1 2" key="1">
    <citation type="submission" date="2024-02" db="EMBL/GenBank/DDBJ databases">
        <title>Rhodopirellula caenicola NBRC 110016.</title>
        <authorList>
            <person name="Ichikawa N."/>
            <person name="Katano-Makiyama Y."/>
            <person name="Hidaka K."/>
        </authorList>
    </citation>
    <scope>NUCLEOTIDE SEQUENCE [LARGE SCALE GENOMIC DNA]</scope>
    <source>
        <strain evidence="1 2">NBRC 110016</strain>
    </source>
</reference>
<sequence>MATASEPTSKLFEQAFDSFRKAMQSALQMQQETYGQYAKMWSAGFPGADATWSNNTHRVQQEWASTVTDLMQRHREMLDQQYRAGIKSLEEAFRVAESENPEQLRERCESLCRNALDLMKETSESQMQQFQEAMNKWIQVCQTKP</sequence>
<evidence type="ECO:0000313" key="1">
    <source>
        <dbReference type="EMBL" id="GAA5504699.1"/>
    </source>
</evidence>
<dbReference type="RefSeq" id="WP_345681750.1">
    <property type="nucleotide sequence ID" value="NZ_BAABRO010000001.1"/>
</dbReference>